<evidence type="ECO:0000313" key="3">
    <source>
        <dbReference type="Proteomes" id="UP000011300"/>
    </source>
</evidence>
<dbReference type="GeneID" id="4363446"/>
<dbReference type="Proteomes" id="UP000011300">
    <property type="component" value="Segment"/>
</dbReference>
<feature type="transmembrane region" description="Helical" evidence="1">
    <location>
        <begin position="6"/>
        <end position="24"/>
    </location>
</feature>
<evidence type="ECO:0000256" key="1">
    <source>
        <dbReference type="SAM" id="Phobius"/>
    </source>
</evidence>
<keyword evidence="1" id="KW-0812">Transmembrane</keyword>
<keyword evidence="1" id="KW-0472">Membrane</keyword>
<accession>Q070B6</accession>
<keyword evidence="3" id="KW-1185">Reference proteome</keyword>
<reference evidence="2 3" key="1">
    <citation type="journal article" date="2006" name="J. Virol.">
        <title>Genome of crocodilepox virus.</title>
        <authorList>
            <person name="Afonso C.L."/>
            <person name="Tulman E.R."/>
            <person name="Delhon G."/>
            <person name="Lu Z."/>
            <person name="Viljoen G.J."/>
            <person name="Wallace D.B."/>
            <person name="Kutish G.F."/>
            <person name="Rock D.L."/>
        </authorList>
    </citation>
    <scope>NUCLEOTIDE SEQUENCE [LARGE SCALE GENOMIC DNA]</scope>
    <source>
        <strain evidence="3">Isolate Crocodylus niloticus/Zimbabwe/Ume/2001</strain>
    </source>
</reference>
<proteinExistence type="predicted"/>
<gene>
    <name evidence="2" type="ORF">CRV135</name>
</gene>
<organism evidence="2 3">
    <name type="scientific">Nile crocodilepox virus (isolate Crocodylus niloticus/Zimbabwe/Ume/2001)</name>
    <name type="common">CRV</name>
    <dbReference type="NCBI Taxonomy" id="1289473"/>
    <lineage>
        <taxon>Viruses</taxon>
        <taxon>Varidnaviria</taxon>
        <taxon>Bamfordvirae</taxon>
        <taxon>Nucleocytoviricota</taxon>
        <taxon>Pokkesviricetes</taxon>
        <taxon>Chitovirales</taxon>
        <taxon>Poxviridae</taxon>
        <taxon>Chordopoxvirinae</taxon>
        <taxon>Crocodylidpoxvirus</taxon>
        <taxon>Crocodylidpoxvirus nilecrocodilepox</taxon>
        <taxon>Nile crocodilepox virus</taxon>
    </lineage>
</organism>
<keyword evidence="1" id="KW-1133">Transmembrane helix</keyword>
<dbReference type="EMBL" id="DQ356948">
    <property type="protein sequence ID" value="ABJ09026.1"/>
    <property type="molecule type" value="Genomic_DNA"/>
</dbReference>
<protein>
    <submittedName>
        <fullName evidence="2">IMV membrane protein</fullName>
    </submittedName>
</protein>
<name>Q070B6_CPRVZ</name>
<organismHost>
    <name type="scientific">Crocodylus porosus</name>
    <name type="common">Saltwater crocodile</name>
    <name type="synonym">Estuarine crocodile</name>
    <dbReference type="NCBI Taxonomy" id="8502"/>
</organismHost>
<organismHost>
    <name type="scientific">Crocodylus niloticus</name>
    <name type="common">Nile crocodile</name>
    <name type="synonym">African crocodile</name>
    <dbReference type="NCBI Taxonomy" id="8501"/>
</organismHost>
<organismHost>
    <name type="scientific">Crocodylus johnstoni</name>
    <name type="common">Australian freshwater crocodile</name>
    <dbReference type="NCBI Taxonomy" id="184234"/>
</organismHost>
<sequence>MKGGEVTVLVIVIVVIVLVFGYLYRKNVSAQPEVTLEKLVRDDQIFNQELTAAQRAAIYRYLGAAAT</sequence>
<dbReference type="RefSeq" id="YP_784325.1">
    <property type="nucleotide sequence ID" value="NC_008030.1"/>
</dbReference>
<dbReference type="KEGG" id="vg:4363446"/>
<evidence type="ECO:0000313" key="2">
    <source>
        <dbReference type="EMBL" id="ABJ09026.1"/>
    </source>
</evidence>